<dbReference type="EMBL" id="SRLO01000273">
    <property type="protein sequence ID" value="TNN63396.1"/>
    <property type="molecule type" value="Genomic_DNA"/>
</dbReference>
<feature type="transmembrane region" description="Helical" evidence="2">
    <location>
        <begin position="49"/>
        <end position="70"/>
    </location>
</feature>
<name>A0A4Z2HCC2_9TELE</name>
<accession>A0A4Z2HCC2</accession>
<protein>
    <submittedName>
        <fullName evidence="4">Uncharacterized protein</fullName>
    </submittedName>
</protein>
<keyword evidence="2" id="KW-1133">Transmembrane helix</keyword>
<evidence type="ECO:0000256" key="2">
    <source>
        <dbReference type="SAM" id="Phobius"/>
    </source>
</evidence>
<dbReference type="Proteomes" id="UP000314294">
    <property type="component" value="Unassembled WGS sequence"/>
</dbReference>
<dbReference type="AlphaFoldDB" id="A0A4Z2HCC2"/>
<comment type="caution">
    <text evidence="4">The sequence shown here is derived from an EMBL/GenBank/DDBJ whole genome shotgun (WGS) entry which is preliminary data.</text>
</comment>
<feature type="signal peptide" evidence="3">
    <location>
        <begin position="1"/>
        <end position="25"/>
    </location>
</feature>
<keyword evidence="3" id="KW-0732">Signal</keyword>
<evidence type="ECO:0000256" key="3">
    <source>
        <dbReference type="SAM" id="SignalP"/>
    </source>
</evidence>
<keyword evidence="2" id="KW-0812">Transmembrane</keyword>
<gene>
    <name evidence="4" type="ORF">EYF80_026352</name>
</gene>
<evidence type="ECO:0000256" key="1">
    <source>
        <dbReference type="SAM" id="MobiDB-lite"/>
    </source>
</evidence>
<feature type="region of interest" description="Disordered" evidence="1">
    <location>
        <begin position="104"/>
        <end position="126"/>
    </location>
</feature>
<organism evidence="4 5">
    <name type="scientific">Liparis tanakae</name>
    <name type="common">Tanaka's snailfish</name>
    <dbReference type="NCBI Taxonomy" id="230148"/>
    <lineage>
        <taxon>Eukaryota</taxon>
        <taxon>Metazoa</taxon>
        <taxon>Chordata</taxon>
        <taxon>Craniata</taxon>
        <taxon>Vertebrata</taxon>
        <taxon>Euteleostomi</taxon>
        <taxon>Actinopterygii</taxon>
        <taxon>Neopterygii</taxon>
        <taxon>Teleostei</taxon>
        <taxon>Neoteleostei</taxon>
        <taxon>Acanthomorphata</taxon>
        <taxon>Eupercaria</taxon>
        <taxon>Perciformes</taxon>
        <taxon>Cottioidei</taxon>
        <taxon>Cottales</taxon>
        <taxon>Liparidae</taxon>
        <taxon>Liparis</taxon>
    </lineage>
</organism>
<feature type="chain" id="PRO_5021459760" evidence="3">
    <location>
        <begin position="26"/>
        <end position="150"/>
    </location>
</feature>
<evidence type="ECO:0000313" key="5">
    <source>
        <dbReference type="Proteomes" id="UP000314294"/>
    </source>
</evidence>
<sequence length="150" mass="16422">MPSPGWLLLALSLAALTGNPVGAVAHERTERNCSLSPPSEYIAPRDARMAFMTGFTGSAGTIPFCLLVFLPPPPLRRLCRRLCRRRPPPPPLLQLPTSECRDHAAPLLPPPVLPKRPRRHHSVPSPSLAASLPLVIHQRSPSRSNFTIRS</sequence>
<dbReference type="Gene3D" id="3.40.350.10">
    <property type="entry name" value="Creatinase/prolidase N-terminal domain"/>
    <property type="match status" value="1"/>
</dbReference>
<evidence type="ECO:0000313" key="4">
    <source>
        <dbReference type="EMBL" id="TNN63396.1"/>
    </source>
</evidence>
<keyword evidence="2" id="KW-0472">Membrane</keyword>
<keyword evidence="5" id="KW-1185">Reference proteome</keyword>
<dbReference type="InterPro" id="IPR029149">
    <property type="entry name" value="Creatin/AminoP/Spt16_N"/>
</dbReference>
<reference evidence="4 5" key="1">
    <citation type="submission" date="2019-03" db="EMBL/GenBank/DDBJ databases">
        <title>First draft genome of Liparis tanakae, snailfish: a comprehensive survey of snailfish specific genes.</title>
        <authorList>
            <person name="Kim W."/>
            <person name="Song I."/>
            <person name="Jeong J.-H."/>
            <person name="Kim D."/>
            <person name="Kim S."/>
            <person name="Ryu S."/>
            <person name="Song J.Y."/>
            <person name="Lee S.K."/>
        </authorList>
    </citation>
    <scope>NUCLEOTIDE SEQUENCE [LARGE SCALE GENOMIC DNA]</scope>
    <source>
        <tissue evidence="4">Muscle</tissue>
    </source>
</reference>
<proteinExistence type="predicted"/>